<dbReference type="Pfam" id="PF01301">
    <property type="entry name" value="Glyco_hydro_35"/>
    <property type="match status" value="1"/>
</dbReference>
<gene>
    <name evidence="3" type="ORF">G3I18_07645</name>
</gene>
<evidence type="ECO:0000313" key="3">
    <source>
        <dbReference type="EMBL" id="NEC48452.1"/>
    </source>
</evidence>
<dbReference type="AlphaFoldDB" id="A0A9X5HA53"/>
<accession>A0A9X5HA53</accession>
<dbReference type="SUPFAM" id="SSF51445">
    <property type="entry name" value="(Trans)glycosidases"/>
    <property type="match status" value="1"/>
</dbReference>
<comment type="caution">
    <text evidence="3">The sequence shown here is derived from an EMBL/GenBank/DDBJ whole genome shotgun (WGS) entry which is preliminary data.</text>
</comment>
<dbReference type="InterPro" id="IPR001944">
    <property type="entry name" value="Glycoside_Hdrlase_35"/>
</dbReference>
<keyword evidence="4" id="KW-1185">Reference proteome</keyword>
<protein>
    <submittedName>
        <fullName evidence="3">Beta-galactosidase</fullName>
    </submittedName>
</protein>
<dbReference type="InterPro" id="IPR017853">
    <property type="entry name" value="GH"/>
</dbReference>
<feature type="non-terminal residue" evidence="3">
    <location>
        <position position="167"/>
    </location>
</feature>
<dbReference type="InterPro" id="IPR031330">
    <property type="entry name" value="Gly_Hdrlase_35_cat"/>
</dbReference>
<evidence type="ECO:0000259" key="2">
    <source>
        <dbReference type="Pfam" id="PF01301"/>
    </source>
</evidence>
<evidence type="ECO:0000256" key="1">
    <source>
        <dbReference type="ARBA" id="ARBA00009809"/>
    </source>
</evidence>
<dbReference type="GO" id="GO:0004553">
    <property type="term" value="F:hydrolase activity, hydrolyzing O-glycosyl compounds"/>
    <property type="evidence" value="ECO:0007669"/>
    <property type="project" value="InterPro"/>
</dbReference>
<dbReference type="PRINTS" id="PR00742">
    <property type="entry name" value="GLHYDRLASE35"/>
</dbReference>
<comment type="similarity">
    <text evidence="1">Belongs to the glycosyl hydrolase 35 family.</text>
</comment>
<evidence type="ECO:0000313" key="4">
    <source>
        <dbReference type="Proteomes" id="UP000471745"/>
    </source>
</evidence>
<dbReference type="EMBL" id="JAAGNA010000262">
    <property type="protein sequence ID" value="NEC48452.1"/>
    <property type="molecule type" value="Genomic_DNA"/>
</dbReference>
<dbReference type="Gene3D" id="3.20.20.80">
    <property type="entry name" value="Glycosidases"/>
    <property type="match status" value="1"/>
</dbReference>
<proteinExistence type="inferred from homology"/>
<feature type="domain" description="Glycoside hydrolase 35 catalytic" evidence="2">
    <location>
        <begin position="1"/>
        <end position="147"/>
    </location>
</feature>
<name>A0A9X5HA53_9ACTN</name>
<sequence>MVDGARLVLWSAEVHPFRLPSPSLWRDVLQKLRGHGFNSVDVPVPWNVHSPAPGVHDFTGVRDLNRFLSVAAEERLYVVLRPGPYLGADLDAGGLPGWLTAAPGSARTDDPEYLRHAEAWLAAVDAVAVRHLYTAGGGTVLLYRLEDGRPVPAGDPAARAHRARLHA</sequence>
<organism evidence="3 4">
    <name type="scientific">Actinospica acidiphila</name>
    <dbReference type="NCBI Taxonomy" id="304899"/>
    <lineage>
        <taxon>Bacteria</taxon>
        <taxon>Bacillati</taxon>
        <taxon>Actinomycetota</taxon>
        <taxon>Actinomycetes</taxon>
        <taxon>Catenulisporales</taxon>
        <taxon>Actinospicaceae</taxon>
        <taxon>Actinospica</taxon>
    </lineage>
</organism>
<reference evidence="3 4" key="1">
    <citation type="submission" date="2020-01" db="EMBL/GenBank/DDBJ databases">
        <title>Insect and environment-associated Actinomycetes.</title>
        <authorList>
            <person name="Currrie C."/>
            <person name="Chevrette M."/>
            <person name="Carlson C."/>
            <person name="Stubbendieck R."/>
            <person name="Wendt-Pienkowski E."/>
        </authorList>
    </citation>
    <scope>NUCLEOTIDE SEQUENCE [LARGE SCALE GENOMIC DNA]</scope>
    <source>
        <strain evidence="3 4">SID8189</strain>
    </source>
</reference>
<dbReference type="PANTHER" id="PTHR23421">
    <property type="entry name" value="BETA-GALACTOSIDASE RELATED"/>
    <property type="match status" value="1"/>
</dbReference>
<dbReference type="GO" id="GO:0005975">
    <property type="term" value="P:carbohydrate metabolic process"/>
    <property type="evidence" value="ECO:0007669"/>
    <property type="project" value="InterPro"/>
</dbReference>
<dbReference type="Proteomes" id="UP000471745">
    <property type="component" value="Unassembled WGS sequence"/>
</dbReference>